<protein>
    <recommendedName>
        <fullName evidence="15">DH domain-containing protein</fullName>
    </recommendedName>
</protein>
<dbReference type="InterPro" id="IPR001849">
    <property type="entry name" value="PH_domain"/>
</dbReference>
<feature type="region of interest" description="Disordered" evidence="9">
    <location>
        <begin position="369"/>
        <end position="396"/>
    </location>
</feature>
<dbReference type="Proteomes" id="UP000053820">
    <property type="component" value="Unassembled WGS sequence"/>
</dbReference>
<dbReference type="InterPro" id="IPR013083">
    <property type="entry name" value="Znf_RING/FYVE/PHD"/>
</dbReference>
<dbReference type="SMART" id="SM00064">
    <property type="entry name" value="FYVE"/>
    <property type="match status" value="1"/>
</dbReference>
<sequence>MSSGPSPPLISFPTSESAPVAPLPVPHLPFRRISLPSAPNLALAAQRQSVVSFASFESLAEEQVPAHQHRRAKRRSLNPGGRSHRRTQADDDRQAKRAKIIAEFYATEKSYLDGLDLVYNHFLTPILASLDTPKPLLTRNEITTIFSNFIDIWNFHHTFFAALSARLHPSASVSNFLSNTTPLSSLFLAHFPYLSLYTPFITAFPASLAFLSSLSHPSTPNPTFTTFLRTQESHPACAHLRLADYLLTPVQRCPRYLLLLKDLLKATDPEELEWERLQEVQGLVEKITTSLNTSLATHAQTLALISLQRNTRDLPPTLTPLVAPGRELLKRGLLTRAGGEGEGGERKTFDFILLSDYLLWLEREDTGAGALSHDGNQNARKRRSSINALSPSGGGEEKWWCRGHMGLVDMEVVMAVDRPSGAGAMGEQRLELLSPEGSFALYAGSSSTSSDDQDSLTSWITALRTARATRLAALALSNPDSTLSASTSGVHLRRALRAFASEAEDDYERGEEVDAGDATSLRNRDTRSSSNPPRPRLRRAELDSFLPPVWVPDARTDACMRCGRPFGFALDLRLSDVFGWGFGRGGSGGDGKKLSDSGRDGDERQQGGGSKRTGGSGGAWRRKHHCRLCGRVVCATCSGRTFYITNIERDTSHEHNKTKAKPARACDECFEAAFPVILPSPNTAARFHQLFPPSSPSQPSSSGQTPSNHSSTPPPDEDPDTIRGIQPWLSILSRQGAGKDVSETLMAMDLGVGATGLSRSPSRAGLSGSPSRVGLSSSPSRKSRLSSSPSRPSGLRDSYAQTHTTHGASASPSPSKRIVHLPRISSSGDSGASPPSSSLLAQQRAYDAANEGNNDYASQEEKSAVVRPIRIRPPHARPRSYHDILEDFSMHERGVSIPSSVSSAPGLGSVREGENEGEDEVGDHFGEGSSGRAFYVQDDDDDDDGESEESAGATLQGAVDDGVLPREDTARRRKRFSLPAVALQTTPVIARARQEEGRRSGSGGEDGEGGNGARKRFSLVLGGGTKEKNRREREGERDSSAVGLLMDVLRGKNRYAGRN</sequence>
<dbReference type="PROSITE" id="PS50178">
    <property type="entry name" value="ZF_FYVE"/>
    <property type="match status" value="1"/>
</dbReference>
<keyword evidence="5 8" id="KW-0863">Zinc-finger</keyword>
<keyword evidence="2" id="KW-0963">Cytoplasm</keyword>
<dbReference type="GO" id="GO:0005085">
    <property type="term" value="F:guanyl-nucleotide exchange factor activity"/>
    <property type="evidence" value="ECO:0007669"/>
    <property type="project" value="UniProtKB-KW"/>
</dbReference>
<dbReference type="InterPro" id="IPR035899">
    <property type="entry name" value="DBL_dom_sf"/>
</dbReference>
<evidence type="ECO:0008006" key="15">
    <source>
        <dbReference type="Google" id="ProtNLM"/>
    </source>
</evidence>
<keyword evidence="3" id="KW-0344">Guanine-nucleotide releasing factor</keyword>
<evidence type="ECO:0000259" key="11">
    <source>
        <dbReference type="PROSITE" id="PS50010"/>
    </source>
</evidence>
<dbReference type="Gene3D" id="3.30.40.10">
    <property type="entry name" value="Zinc/RING finger domain, C3HC4 (zinc finger)"/>
    <property type="match status" value="1"/>
</dbReference>
<dbReference type="PROSITE" id="PS50010">
    <property type="entry name" value="DH_2"/>
    <property type="match status" value="1"/>
</dbReference>
<dbReference type="SUPFAM" id="SSF48065">
    <property type="entry name" value="DBL homology domain (DH-domain)"/>
    <property type="match status" value="1"/>
</dbReference>
<evidence type="ECO:0000256" key="9">
    <source>
        <dbReference type="SAM" id="MobiDB-lite"/>
    </source>
</evidence>
<feature type="region of interest" description="Disordered" evidence="9">
    <location>
        <begin position="754"/>
        <end position="878"/>
    </location>
</feature>
<accession>A0A0C9WB20</accession>
<feature type="region of interest" description="Disordered" evidence="9">
    <location>
        <begin position="506"/>
        <end position="540"/>
    </location>
</feature>
<evidence type="ECO:0000259" key="10">
    <source>
        <dbReference type="PROSITE" id="PS50003"/>
    </source>
</evidence>
<dbReference type="Gene3D" id="1.20.900.10">
    <property type="entry name" value="Dbl homology (DH) domain"/>
    <property type="match status" value="1"/>
</dbReference>
<dbReference type="GO" id="GO:0005856">
    <property type="term" value="C:cytoskeleton"/>
    <property type="evidence" value="ECO:0007669"/>
    <property type="project" value="UniProtKB-SubCell"/>
</dbReference>
<dbReference type="PANTHER" id="PTHR12673:SF159">
    <property type="entry name" value="LD03170P"/>
    <property type="match status" value="1"/>
</dbReference>
<feature type="compositionally biased region" description="Gly residues" evidence="9">
    <location>
        <begin position="606"/>
        <end position="618"/>
    </location>
</feature>
<dbReference type="Pfam" id="PF00621">
    <property type="entry name" value="RhoGEF"/>
    <property type="match status" value="1"/>
</dbReference>
<feature type="compositionally biased region" description="Basic residues" evidence="9">
    <location>
        <begin position="67"/>
        <end position="86"/>
    </location>
</feature>
<evidence type="ECO:0000256" key="3">
    <source>
        <dbReference type="ARBA" id="ARBA00022658"/>
    </source>
</evidence>
<feature type="region of interest" description="Disordered" evidence="9">
    <location>
        <begin position="64"/>
        <end position="94"/>
    </location>
</feature>
<evidence type="ECO:0000313" key="14">
    <source>
        <dbReference type="Proteomes" id="UP000053820"/>
    </source>
</evidence>
<feature type="compositionally biased region" description="Low complexity" evidence="9">
    <location>
        <begin position="765"/>
        <end position="795"/>
    </location>
</feature>
<feature type="compositionally biased region" description="Basic and acidic residues" evidence="9">
    <location>
        <begin position="590"/>
        <end position="605"/>
    </location>
</feature>
<feature type="domain" description="FYVE-type" evidence="12">
    <location>
        <begin position="553"/>
        <end position="674"/>
    </location>
</feature>
<evidence type="ECO:0000256" key="6">
    <source>
        <dbReference type="ARBA" id="ARBA00022833"/>
    </source>
</evidence>
<dbReference type="InterPro" id="IPR011011">
    <property type="entry name" value="Znf_FYVE_PHD"/>
</dbReference>
<feature type="region of interest" description="Disordered" evidence="9">
    <location>
        <begin position="686"/>
        <end position="723"/>
    </location>
</feature>
<evidence type="ECO:0000256" key="1">
    <source>
        <dbReference type="ARBA" id="ARBA00004245"/>
    </source>
</evidence>
<evidence type="ECO:0000313" key="13">
    <source>
        <dbReference type="EMBL" id="KIJ65238.1"/>
    </source>
</evidence>
<keyword evidence="14" id="KW-1185">Reference proteome</keyword>
<feature type="domain" description="DH" evidence="11">
    <location>
        <begin position="96"/>
        <end position="294"/>
    </location>
</feature>
<feature type="compositionally biased region" description="Polar residues" evidence="9">
    <location>
        <begin position="799"/>
        <end position="814"/>
    </location>
</feature>
<dbReference type="PROSITE" id="PS50003">
    <property type="entry name" value="PH_DOMAIN"/>
    <property type="match status" value="1"/>
</dbReference>
<keyword evidence="4" id="KW-0479">Metal-binding</keyword>
<dbReference type="InterPro" id="IPR017455">
    <property type="entry name" value="Znf_FYVE-rel"/>
</dbReference>
<organism evidence="13 14">
    <name type="scientific">Hydnomerulius pinastri MD-312</name>
    <dbReference type="NCBI Taxonomy" id="994086"/>
    <lineage>
        <taxon>Eukaryota</taxon>
        <taxon>Fungi</taxon>
        <taxon>Dikarya</taxon>
        <taxon>Basidiomycota</taxon>
        <taxon>Agaricomycotina</taxon>
        <taxon>Agaricomycetes</taxon>
        <taxon>Agaricomycetidae</taxon>
        <taxon>Boletales</taxon>
        <taxon>Boletales incertae sedis</taxon>
        <taxon>Leucogyrophana</taxon>
    </lineage>
</organism>
<dbReference type="InterPro" id="IPR000306">
    <property type="entry name" value="Znf_FYVE"/>
</dbReference>
<feature type="domain" description="PH" evidence="10">
    <location>
        <begin position="327"/>
        <end position="468"/>
    </location>
</feature>
<dbReference type="SUPFAM" id="SSF57903">
    <property type="entry name" value="FYVE/PHD zinc finger"/>
    <property type="match status" value="1"/>
</dbReference>
<dbReference type="OrthoDB" id="660555at2759"/>
<feature type="compositionally biased region" description="Acidic residues" evidence="9">
    <location>
        <begin position="506"/>
        <end position="515"/>
    </location>
</feature>
<dbReference type="CDD" id="cd00160">
    <property type="entry name" value="RhoGEF"/>
    <property type="match status" value="1"/>
</dbReference>
<dbReference type="InterPro" id="IPR011993">
    <property type="entry name" value="PH-like_dom_sf"/>
</dbReference>
<feature type="compositionally biased region" description="Acidic residues" evidence="9">
    <location>
        <begin position="937"/>
        <end position="949"/>
    </location>
</feature>
<keyword evidence="6" id="KW-0862">Zinc</keyword>
<feature type="compositionally biased region" description="Basic residues" evidence="9">
    <location>
        <begin position="869"/>
        <end position="878"/>
    </location>
</feature>
<name>A0A0C9WB20_9AGAM</name>
<dbReference type="AlphaFoldDB" id="A0A0C9WB20"/>
<evidence type="ECO:0000259" key="12">
    <source>
        <dbReference type="PROSITE" id="PS50178"/>
    </source>
</evidence>
<reference evidence="13 14" key="1">
    <citation type="submission" date="2014-04" db="EMBL/GenBank/DDBJ databases">
        <title>Evolutionary Origins and Diversification of the Mycorrhizal Mutualists.</title>
        <authorList>
            <consortium name="DOE Joint Genome Institute"/>
            <consortium name="Mycorrhizal Genomics Consortium"/>
            <person name="Kohler A."/>
            <person name="Kuo A."/>
            <person name="Nagy L.G."/>
            <person name="Floudas D."/>
            <person name="Copeland A."/>
            <person name="Barry K.W."/>
            <person name="Cichocki N."/>
            <person name="Veneault-Fourrey C."/>
            <person name="LaButti K."/>
            <person name="Lindquist E.A."/>
            <person name="Lipzen A."/>
            <person name="Lundell T."/>
            <person name="Morin E."/>
            <person name="Murat C."/>
            <person name="Riley R."/>
            <person name="Ohm R."/>
            <person name="Sun H."/>
            <person name="Tunlid A."/>
            <person name="Henrissat B."/>
            <person name="Grigoriev I.V."/>
            <person name="Hibbett D.S."/>
            <person name="Martin F."/>
        </authorList>
    </citation>
    <scope>NUCLEOTIDE SEQUENCE [LARGE SCALE GENOMIC DNA]</scope>
    <source>
        <strain evidence="13 14">MD-312</strain>
    </source>
</reference>
<dbReference type="InterPro" id="IPR000219">
    <property type="entry name" value="DH_dom"/>
</dbReference>
<feature type="region of interest" description="Disordered" evidence="9">
    <location>
        <begin position="896"/>
        <end position="1059"/>
    </location>
</feature>
<proteinExistence type="predicted"/>
<keyword evidence="7" id="KW-0206">Cytoskeleton</keyword>
<dbReference type="InterPro" id="IPR051092">
    <property type="entry name" value="FYVE_RhoGEF_PH"/>
</dbReference>
<feature type="compositionally biased region" description="Low complexity" evidence="9">
    <location>
        <begin position="825"/>
        <end position="841"/>
    </location>
</feature>
<dbReference type="PANTHER" id="PTHR12673">
    <property type="entry name" value="FACIOGENITAL DYSPLASIA PROTEIN"/>
    <property type="match status" value="1"/>
</dbReference>
<feature type="compositionally biased region" description="Low complexity" evidence="9">
    <location>
        <begin position="697"/>
        <end position="707"/>
    </location>
</feature>
<dbReference type="SUPFAM" id="SSF50729">
    <property type="entry name" value="PH domain-like"/>
    <property type="match status" value="1"/>
</dbReference>
<evidence type="ECO:0000256" key="2">
    <source>
        <dbReference type="ARBA" id="ARBA00022490"/>
    </source>
</evidence>
<feature type="compositionally biased region" description="Gly residues" evidence="9">
    <location>
        <begin position="1000"/>
        <end position="1012"/>
    </location>
</feature>
<dbReference type="GO" id="GO:0008270">
    <property type="term" value="F:zinc ion binding"/>
    <property type="evidence" value="ECO:0007669"/>
    <property type="project" value="UniProtKB-KW"/>
</dbReference>
<dbReference type="EMBL" id="KN839844">
    <property type="protein sequence ID" value="KIJ65238.1"/>
    <property type="molecule type" value="Genomic_DNA"/>
</dbReference>
<dbReference type="Pfam" id="PF01363">
    <property type="entry name" value="FYVE"/>
    <property type="match status" value="1"/>
</dbReference>
<dbReference type="HOGENOM" id="CLU_005251_0_0_1"/>
<feature type="region of interest" description="Disordered" evidence="9">
    <location>
        <begin position="587"/>
        <end position="621"/>
    </location>
</feature>
<dbReference type="Gene3D" id="2.30.29.30">
    <property type="entry name" value="Pleckstrin-homology domain (PH domain)/Phosphotyrosine-binding domain (PTB)"/>
    <property type="match status" value="1"/>
</dbReference>
<gene>
    <name evidence="13" type="ORF">HYDPIDRAFT_27959</name>
</gene>
<evidence type="ECO:0000256" key="8">
    <source>
        <dbReference type="PROSITE-ProRule" id="PRU00091"/>
    </source>
</evidence>
<evidence type="ECO:0000256" key="7">
    <source>
        <dbReference type="ARBA" id="ARBA00023212"/>
    </source>
</evidence>
<comment type="subcellular location">
    <subcellularLocation>
        <location evidence="1">Cytoplasm</location>
        <location evidence="1">Cytoskeleton</location>
    </subcellularLocation>
</comment>
<dbReference type="SMART" id="SM00325">
    <property type="entry name" value="RhoGEF"/>
    <property type="match status" value="1"/>
</dbReference>
<evidence type="ECO:0000256" key="4">
    <source>
        <dbReference type="ARBA" id="ARBA00022723"/>
    </source>
</evidence>
<feature type="compositionally biased region" description="Basic and acidic residues" evidence="9">
    <location>
        <begin position="1025"/>
        <end position="1039"/>
    </location>
</feature>
<dbReference type="GO" id="GO:0005737">
    <property type="term" value="C:cytoplasm"/>
    <property type="evidence" value="ECO:0007669"/>
    <property type="project" value="TreeGrafter"/>
</dbReference>
<evidence type="ECO:0000256" key="5">
    <source>
        <dbReference type="ARBA" id="ARBA00022771"/>
    </source>
</evidence>